<feature type="region of interest" description="Disordered" evidence="1">
    <location>
        <begin position="358"/>
        <end position="448"/>
    </location>
</feature>
<evidence type="ECO:0000313" key="3">
    <source>
        <dbReference type="Proteomes" id="UP001357485"/>
    </source>
</evidence>
<feature type="compositionally biased region" description="Basic and acidic residues" evidence="1">
    <location>
        <begin position="160"/>
        <end position="173"/>
    </location>
</feature>
<gene>
    <name evidence="2" type="ORF">LTR16_002490</name>
</gene>
<feature type="compositionally biased region" description="Basic and acidic residues" evidence="1">
    <location>
        <begin position="60"/>
        <end position="74"/>
    </location>
</feature>
<protein>
    <submittedName>
        <fullName evidence="2">Uncharacterized protein</fullName>
    </submittedName>
</protein>
<feature type="region of interest" description="Disordered" evidence="1">
    <location>
        <begin position="273"/>
        <end position="325"/>
    </location>
</feature>
<feature type="compositionally biased region" description="Low complexity" evidence="1">
    <location>
        <begin position="422"/>
        <end position="432"/>
    </location>
</feature>
<dbReference type="EMBL" id="JAVRRA010008403">
    <property type="protein sequence ID" value="KAK5256755.1"/>
    <property type="molecule type" value="Genomic_DNA"/>
</dbReference>
<feature type="region of interest" description="Disordered" evidence="1">
    <location>
        <begin position="60"/>
        <end position="86"/>
    </location>
</feature>
<feature type="region of interest" description="Disordered" evidence="1">
    <location>
        <begin position="117"/>
        <end position="254"/>
    </location>
</feature>
<feature type="compositionally biased region" description="Basic and acidic residues" evidence="1">
    <location>
        <begin position="311"/>
        <end position="322"/>
    </location>
</feature>
<reference evidence="2 3" key="1">
    <citation type="submission" date="2023-08" db="EMBL/GenBank/DDBJ databases">
        <title>Black Yeasts Isolated from many extreme environments.</title>
        <authorList>
            <person name="Coleine C."/>
            <person name="Stajich J.E."/>
            <person name="Selbmann L."/>
        </authorList>
    </citation>
    <scope>NUCLEOTIDE SEQUENCE [LARGE SCALE GENOMIC DNA]</scope>
    <source>
        <strain evidence="2 3">CCFEE 536</strain>
    </source>
</reference>
<proteinExistence type="predicted"/>
<dbReference type="Proteomes" id="UP001357485">
    <property type="component" value="Unassembled WGS sequence"/>
</dbReference>
<feature type="compositionally biased region" description="Acidic residues" evidence="1">
    <location>
        <begin position="382"/>
        <end position="391"/>
    </location>
</feature>
<keyword evidence="3" id="KW-1185">Reference proteome</keyword>
<sequence>MMWANEFDKDAIRAKYLGDNFAGTRTSRERLTEPVTSTYSAASGDPVLHDLPFSAIPRKMSDRELPALPQHEEESPIVEQDSVAQQEPLALPLHPLKGPIVEVLPIEGDVEELDTAHIPSPAIGPTEEIQSVNGASRKEAPSPPPKPSTIGRKPVPRTGRINEHPAFRQKPLEEPITALPEMSSAEKTIRKAWEPYTSSPESLEKESPLVKVKGPGGGGFRRLFGQRKADLHARSATPLPTGPEFSLQVQPQSSISRRISMLRKRSSPAVTPLAEIPYVSAMPPSPVPTEPDAPIPDAHYADSAPSLSHVDSTEQHHADDAYSKFAQGPLAASAVPLLRESTENRQAEVTFPQFKTRAAQLLHSQRDSSEAPAGEYAPPTEYDNDAESETSDELKHQMSFPAARWAQIRKNAAERAARMSEEQSQQSRPSQSGRTDDGETSGEETIEARVARIKARVAELTKNMGVPDNVTTYTRQ</sequence>
<evidence type="ECO:0000256" key="1">
    <source>
        <dbReference type="SAM" id="MobiDB-lite"/>
    </source>
</evidence>
<comment type="caution">
    <text evidence="2">The sequence shown here is derived from an EMBL/GenBank/DDBJ whole genome shotgun (WGS) entry which is preliminary data.</text>
</comment>
<feature type="compositionally biased region" description="Basic and acidic residues" evidence="1">
    <location>
        <begin position="411"/>
        <end position="421"/>
    </location>
</feature>
<feature type="compositionally biased region" description="Pro residues" evidence="1">
    <location>
        <begin position="283"/>
        <end position="294"/>
    </location>
</feature>
<name>A0ABR0LYN0_9PEZI</name>
<accession>A0ABR0LYN0</accession>
<evidence type="ECO:0000313" key="2">
    <source>
        <dbReference type="EMBL" id="KAK5256755.1"/>
    </source>
</evidence>
<organism evidence="2 3">
    <name type="scientific">Cryomyces antarcticus</name>
    <dbReference type="NCBI Taxonomy" id="329879"/>
    <lineage>
        <taxon>Eukaryota</taxon>
        <taxon>Fungi</taxon>
        <taxon>Dikarya</taxon>
        <taxon>Ascomycota</taxon>
        <taxon>Pezizomycotina</taxon>
        <taxon>Dothideomycetes</taxon>
        <taxon>Dothideomycetes incertae sedis</taxon>
        <taxon>Cryomyces</taxon>
    </lineage>
</organism>